<name>A0ABD3N917_9STRA</name>
<accession>A0ABD3N917</accession>
<dbReference type="EMBL" id="JALLBG020000010">
    <property type="protein sequence ID" value="KAL3772501.1"/>
    <property type="molecule type" value="Genomic_DNA"/>
</dbReference>
<organism evidence="2 3">
    <name type="scientific">Discostella pseudostelligera</name>
    <dbReference type="NCBI Taxonomy" id="259834"/>
    <lineage>
        <taxon>Eukaryota</taxon>
        <taxon>Sar</taxon>
        <taxon>Stramenopiles</taxon>
        <taxon>Ochrophyta</taxon>
        <taxon>Bacillariophyta</taxon>
        <taxon>Coscinodiscophyceae</taxon>
        <taxon>Thalassiosirophycidae</taxon>
        <taxon>Stephanodiscales</taxon>
        <taxon>Stephanodiscaceae</taxon>
        <taxon>Discostella</taxon>
    </lineage>
</organism>
<sequence>MDTEMMYHLHYHFRSIDSKLIVYERLTNVATLLELALWKSMMSRQEFGQVLASDGNLSDARLQHRANCGAPVIIPNVLSFLTDDTEKEEDDEDQEDCEDSDNYSDEDSLMDHDDY</sequence>
<feature type="region of interest" description="Disordered" evidence="1">
    <location>
        <begin position="83"/>
        <end position="115"/>
    </location>
</feature>
<dbReference type="AlphaFoldDB" id="A0ABD3N917"/>
<evidence type="ECO:0000256" key="1">
    <source>
        <dbReference type="SAM" id="MobiDB-lite"/>
    </source>
</evidence>
<gene>
    <name evidence="2" type="ORF">ACHAWU_000063</name>
</gene>
<proteinExistence type="predicted"/>
<keyword evidence="3" id="KW-1185">Reference proteome</keyword>
<comment type="caution">
    <text evidence="2">The sequence shown here is derived from an EMBL/GenBank/DDBJ whole genome shotgun (WGS) entry which is preliminary data.</text>
</comment>
<reference evidence="2 3" key="1">
    <citation type="submission" date="2024-10" db="EMBL/GenBank/DDBJ databases">
        <title>Updated reference genomes for cyclostephanoid diatoms.</title>
        <authorList>
            <person name="Roberts W.R."/>
            <person name="Alverson A.J."/>
        </authorList>
    </citation>
    <scope>NUCLEOTIDE SEQUENCE [LARGE SCALE GENOMIC DNA]</scope>
    <source>
        <strain evidence="2 3">AJA232-27</strain>
    </source>
</reference>
<evidence type="ECO:0000313" key="2">
    <source>
        <dbReference type="EMBL" id="KAL3772501.1"/>
    </source>
</evidence>
<dbReference type="Proteomes" id="UP001530293">
    <property type="component" value="Unassembled WGS sequence"/>
</dbReference>
<protein>
    <submittedName>
        <fullName evidence="2">Uncharacterized protein</fullName>
    </submittedName>
</protein>
<feature type="compositionally biased region" description="Acidic residues" evidence="1">
    <location>
        <begin position="83"/>
        <end position="108"/>
    </location>
</feature>
<evidence type="ECO:0000313" key="3">
    <source>
        <dbReference type="Proteomes" id="UP001530293"/>
    </source>
</evidence>